<gene>
    <name evidence="1" type="primary">ycf88</name>
</gene>
<keyword evidence="1" id="KW-0150">Chloroplast</keyword>
<dbReference type="RefSeq" id="YP_009029260.1">
    <property type="nucleotide sequence ID" value="NC_024083.1"/>
</dbReference>
<dbReference type="AlphaFoldDB" id="A0A023HAS2"/>
<dbReference type="EMBL" id="KC509523">
    <property type="protein sequence ID" value="AGH28791.1"/>
    <property type="molecule type" value="Genomic_DNA"/>
</dbReference>
<proteinExistence type="predicted"/>
<name>A0A023HAS2_9STRA</name>
<reference evidence="1" key="1">
    <citation type="journal article" date="2014" name="Genome Biol. Evol.">
        <title>Serial gene losses and foreign DNA underlie size and sequence variation in the plastid genomes of diatoms.</title>
        <authorList>
            <person name="Ruck E.C."/>
            <person name="Nakov T."/>
            <person name="Jansen R.K."/>
            <person name="Theriot E.C."/>
            <person name="Alverson A.J."/>
        </authorList>
    </citation>
    <scope>NUCLEOTIDE SEQUENCE</scope>
    <source>
        <strain evidence="1">BCC011</strain>
    </source>
</reference>
<protein>
    <submittedName>
        <fullName evidence="1">Uncharacterized protein</fullName>
    </submittedName>
</protein>
<keyword evidence="1" id="KW-0934">Plastid</keyword>
<organism evidence="1">
    <name type="scientific">Didymosphenia geminata</name>
    <name type="common">rock snot</name>
    <dbReference type="NCBI Taxonomy" id="1115533"/>
    <lineage>
        <taxon>Eukaryota</taxon>
        <taxon>Sar</taxon>
        <taxon>Stramenopiles</taxon>
        <taxon>Ochrophyta</taxon>
        <taxon>Bacillariophyta</taxon>
        <taxon>Bacillariophyceae</taxon>
        <taxon>Bacillariophycidae</taxon>
        <taxon>Cymbellales</taxon>
        <taxon>Gomphonemataceae</taxon>
        <taxon>Didymosphenia</taxon>
    </lineage>
</organism>
<sequence length="162" mass="19360">MNQILYENRCKCNEEFSLTKKRKSNTRSEGKPLQYPKPKEITSKTFQIEYHENLSSTAKFLLNSFQNKYIYYAIDDILYSLKANPIERDNLLAVLYSPIISLQNDFLINFFDIWIRDIYISEISKTNKFLNQDSETLKKVNYITIKLFYKTKVPIKKQESLW</sequence>
<evidence type="ECO:0000313" key="1">
    <source>
        <dbReference type="EMBL" id="AGH28791.1"/>
    </source>
</evidence>
<dbReference type="GeneID" id="19740288"/>
<geneLocation type="chloroplast" evidence="1"/>
<accession>A0A023HAS2</accession>